<evidence type="ECO:0000256" key="1">
    <source>
        <dbReference type="RuleBase" id="RU363076"/>
    </source>
</evidence>
<keyword evidence="4" id="KW-1185">Reference proteome</keyword>
<gene>
    <name evidence="3" type="ORF">AAE021_01735</name>
</gene>
<dbReference type="InterPro" id="IPR002994">
    <property type="entry name" value="Surf1/Shy1"/>
</dbReference>
<dbReference type="PROSITE" id="PS50895">
    <property type="entry name" value="SURF1"/>
    <property type="match status" value="1"/>
</dbReference>
<feature type="compositionally biased region" description="Acidic residues" evidence="2">
    <location>
        <begin position="244"/>
        <end position="262"/>
    </location>
</feature>
<evidence type="ECO:0000256" key="2">
    <source>
        <dbReference type="SAM" id="MobiDB-lite"/>
    </source>
</evidence>
<evidence type="ECO:0000313" key="3">
    <source>
        <dbReference type="EMBL" id="WZP16340.1"/>
    </source>
</evidence>
<dbReference type="EMBL" id="CP151657">
    <property type="protein sequence ID" value="WZP16340.1"/>
    <property type="molecule type" value="Genomic_DNA"/>
</dbReference>
<keyword evidence="1" id="KW-1133">Transmembrane helix</keyword>
<comment type="subcellular location">
    <subcellularLocation>
        <location evidence="1">Cell membrane</location>
        <topology evidence="1">Multi-pass membrane protein</topology>
    </subcellularLocation>
</comment>
<feature type="transmembrane region" description="Helical" evidence="1">
    <location>
        <begin position="210"/>
        <end position="231"/>
    </location>
</feature>
<feature type="region of interest" description="Disordered" evidence="2">
    <location>
        <begin position="244"/>
        <end position="278"/>
    </location>
</feature>
<evidence type="ECO:0000313" key="4">
    <source>
        <dbReference type="Proteomes" id="UP001448858"/>
    </source>
</evidence>
<protein>
    <recommendedName>
        <fullName evidence="1">SURF1-like protein</fullName>
    </recommendedName>
</protein>
<sequence length="278" mass="30253">MLKTALQLRWIAALLLALAISTVFVLLSQWQFSTAESDLPPSTDRTETVRPLTEVFTPGVQLFGTTADQMVSMTGSFRTDDTVLVENRLYDGEKGYWVVTAFAVDGAPGDAVIPVVRGWIADPGEAVPAPSGEAAVTGRLLPPEAPVAQPTEDGILPSLASAELINVWDVPGYSAFVTADEITVNGAPADTGEMRTVDVDAQPQETSVNWMNVFYAIEWVVFAGFSVFLWWRLVADAHRRSLEDDDEYYDDEYDDDDDDDEAGSLPSEGPVPSSEVKK</sequence>
<keyword evidence="1" id="KW-1003">Cell membrane</keyword>
<comment type="caution">
    <text evidence="1">Lacks conserved residue(s) required for the propagation of feature annotation.</text>
</comment>
<reference evidence="3 4" key="1">
    <citation type="submission" date="2024-04" db="EMBL/GenBank/DDBJ databases">
        <title>Arthrobacter sp. from Plains bison fecal sample.</title>
        <authorList>
            <person name="Ruzzini A."/>
        </authorList>
    </citation>
    <scope>NUCLEOTIDE SEQUENCE [LARGE SCALE GENOMIC DNA]</scope>
    <source>
        <strain evidence="3 4">EINP1</strain>
    </source>
</reference>
<proteinExistence type="inferred from homology"/>
<keyword evidence="1" id="KW-0472">Membrane</keyword>
<dbReference type="Proteomes" id="UP001448858">
    <property type="component" value="Chromosome"/>
</dbReference>
<keyword evidence="1" id="KW-0812">Transmembrane</keyword>
<dbReference type="RefSeq" id="WP_342023956.1">
    <property type="nucleotide sequence ID" value="NZ_CP151657.1"/>
</dbReference>
<organism evidence="3 4">
    <name type="scientific">Arthrobacter citreus</name>
    <dbReference type="NCBI Taxonomy" id="1670"/>
    <lineage>
        <taxon>Bacteria</taxon>
        <taxon>Bacillati</taxon>
        <taxon>Actinomycetota</taxon>
        <taxon>Actinomycetes</taxon>
        <taxon>Micrococcales</taxon>
        <taxon>Micrococcaceae</taxon>
        <taxon>Arthrobacter</taxon>
    </lineage>
</organism>
<comment type="similarity">
    <text evidence="1">Belongs to the SURF1 family.</text>
</comment>
<accession>A0ABZ2ZYU2</accession>
<dbReference type="Pfam" id="PF02104">
    <property type="entry name" value="SURF1"/>
    <property type="match status" value="1"/>
</dbReference>
<name>A0ABZ2ZYU2_9MICC</name>